<evidence type="ECO:0000313" key="6">
    <source>
        <dbReference type="EMBL" id="HIU41911.1"/>
    </source>
</evidence>
<protein>
    <submittedName>
        <fullName evidence="6">Isoprenylcysteine carboxylmethyltransferase family protein</fullName>
    </submittedName>
</protein>
<feature type="transmembrane region" description="Helical" evidence="5">
    <location>
        <begin position="43"/>
        <end position="62"/>
    </location>
</feature>
<dbReference type="Pfam" id="PF04191">
    <property type="entry name" value="PEMT"/>
    <property type="match status" value="1"/>
</dbReference>
<proteinExistence type="predicted"/>
<evidence type="ECO:0000256" key="4">
    <source>
        <dbReference type="ARBA" id="ARBA00023136"/>
    </source>
</evidence>
<keyword evidence="4 5" id="KW-0472">Membrane</keyword>
<evidence type="ECO:0000256" key="1">
    <source>
        <dbReference type="ARBA" id="ARBA00004127"/>
    </source>
</evidence>
<evidence type="ECO:0000256" key="3">
    <source>
        <dbReference type="ARBA" id="ARBA00022989"/>
    </source>
</evidence>
<organism evidence="6 7">
    <name type="scientific">Candidatus Egerieicola faecale</name>
    <dbReference type="NCBI Taxonomy" id="2840774"/>
    <lineage>
        <taxon>Bacteria</taxon>
        <taxon>Bacillati</taxon>
        <taxon>Bacillota</taxon>
        <taxon>Clostridia</taxon>
        <taxon>Eubacteriales</taxon>
        <taxon>Oscillospiraceae</taxon>
        <taxon>Oscillospiraceae incertae sedis</taxon>
        <taxon>Candidatus Egerieicola</taxon>
    </lineage>
</organism>
<feature type="transmembrane region" description="Helical" evidence="5">
    <location>
        <begin position="113"/>
        <end position="139"/>
    </location>
</feature>
<feature type="transmembrane region" description="Helical" evidence="5">
    <location>
        <begin position="74"/>
        <end position="93"/>
    </location>
</feature>
<evidence type="ECO:0000256" key="2">
    <source>
        <dbReference type="ARBA" id="ARBA00022692"/>
    </source>
</evidence>
<keyword evidence="3 5" id="KW-1133">Transmembrane helix</keyword>
<evidence type="ECO:0000256" key="5">
    <source>
        <dbReference type="SAM" id="Phobius"/>
    </source>
</evidence>
<dbReference type="Proteomes" id="UP000824082">
    <property type="component" value="Unassembled WGS sequence"/>
</dbReference>
<reference evidence="6" key="2">
    <citation type="journal article" date="2021" name="PeerJ">
        <title>Extensive microbial diversity within the chicken gut microbiome revealed by metagenomics and culture.</title>
        <authorList>
            <person name="Gilroy R."/>
            <person name="Ravi A."/>
            <person name="Getino M."/>
            <person name="Pursley I."/>
            <person name="Horton D.L."/>
            <person name="Alikhan N.F."/>
            <person name="Baker D."/>
            <person name="Gharbi K."/>
            <person name="Hall N."/>
            <person name="Watson M."/>
            <person name="Adriaenssens E.M."/>
            <person name="Foster-Nyarko E."/>
            <person name="Jarju S."/>
            <person name="Secka A."/>
            <person name="Antonio M."/>
            <person name="Oren A."/>
            <person name="Chaudhuri R.R."/>
            <person name="La Ragione R."/>
            <person name="Hildebrand F."/>
            <person name="Pallen M.J."/>
        </authorList>
    </citation>
    <scope>NUCLEOTIDE SEQUENCE</scope>
    <source>
        <strain evidence="6">4509</strain>
    </source>
</reference>
<evidence type="ECO:0000313" key="7">
    <source>
        <dbReference type="Proteomes" id="UP000824082"/>
    </source>
</evidence>
<name>A0A9D1ISE3_9FIRM</name>
<sequence>MNGFLLLIPFFLIRFGLLALLNKKAILRAARFPPCCGKEKIAYWVYQVSNVAIFVMLLFLSVPLSISRQAIAGWIGYSVGLLLCTVSVIHFAFPAPNGLNTNGIYRFSRNPMYLSYFIYFLSLCLLTRSWVLLGMVMLFQVSAHWIIRAEERWCLETFGDDYRNYMKQVRRYL</sequence>
<comment type="subcellular location">
    <subcellularLocation>
        <location evidence="1">Endomembrane system</location>
        <topology evidence="1">Multi-pass membrane protein</topology>
    </subcellularLocation>
</comment>
<reference evidence="6" key="1">
    <citation type="submission" date="2020-10" db="EMBL/GenBank/DDBJ databases">
        <authorList>
            <person name="Gilroy R."/>
        </authorList>
    </citation>
    <scope>NUCLEOTIDE SEQUENCE</scope>
    <source>
        <strain evidence="6">4509</strain>
    </source>
</reference>
<comment type="caution">
    <text evidence="6">The sequence shown here is derived from an EMBL/GenBank/DDBJ whole genome shotgun (WGS) entry which is preliminary data.</text>
</comment>
<accession>A0A9D1ISE3</accession>
<dbReference type="InterPro" id="IPR007318">
    <property type="entry name" value="Phopholipid_MeTrfase"/>
</dbReference>
<gene>
    <name evidence="6" type="ORF">IAD19_05085</name>
</gene>
<dbReference type="GO" id="GO:0012505">
    <property type="term" value="C:endomembrane system"/>
    <property type="evidence" value="ECO:0007669"/>
    <property type="project" value="UniProtKB-SubCell"/>
</dbReference>
<dbReference type="AlphaFoldDB" id="A0A9D1ISE3"/>
<keyword evidence="2 5" id="KW-0812">Transmembrane</keyword>
<dbReference type="Gene3D" id="1.20.120.1630">
    <property type="match status" value="1"/>
</dbReference>
<dbReference type="EMBL" id="DVMX01000101">
    <property type="protein sequence ID" value="HIU41911.1"/>
    <property type="molecule type" value="Genomic_DNA"/>
</dbReference>